<dbReference type="Proteomes" id="UP001570417">
    <property type="component" value="Unassembled WGS sequence"/>
</dbReference>
<name>A0ABV4N9L3_9VIBR</name>
<protein>
    <submittedName>
        <fullName evidence="6">PTS lactose/cellobiose transporter subunit IIA</fullName>
    </submittedName>
</protein>
<keyword evidence="2" id="KW-0762">Sugar transport</keyword>
<evidence type="ECO:0000256" key="5">
    <source>
        <dbReference type="PROSITE-ProRule" id="PRU00418"/>
    </source>
</evidence>
<keyword evidence="1" id="KW-0813">Transport</keyword>
<feature type="modified residue" description="Phosphohistidine; by HPr" evidence="5">
    <location>
        <position position="75"/>
    </location>
</feature>
<evidence type="ECO:0000256" key="4">
    <source>
        <dbReference type="ARBA" id="ARBA00022683"/>
    </source>
</evidence>
<dbReference type="CDD" id="cd00215">
    <property type="entry name" value="PTS_IIA_lac"/>
    <property type="match status" value="1"/>
</dbReference>
<keyword evidence="7" id="KW-1185">Reference proteome</keyword>
<gene>
    <name evidence="6" type="ORF">AB4566_07415</name>
</gene>
<dbReference type="SUPFAM" id="SSF46973">
    <property type="entry name" value="Enzyme IIa from lactose specific PTS, IIa-lac"/>
    <property type="match status" value="1"/>
</dbReference>
<proteinExistence type="predicted"/>
<dbReference type="InterPro" id="IPR003188">
    <property type="entry name" value="PTS_IIA_lac/cel"/>
</dbReference>
<comment type="caution">
    <text evidence="6">The sequence shown here is derived from an EMBL/GenBank/DDBJ whole genome shotgun (WGS) entry which is preliminary data.</text>
</comment>
<evidence type="ECO:0000256" key="2">
    <source>
        <dbReference type="ARBA" id="ARBA00022597"/>
    </source>
</evidence>
<evidence type="ECO:0000313" key="6">
    <source>
        <dbReference type="EMBL" id="MFA0568100.1"/>
    </source>
</evidence>
<dbReference type="PIRSF" id="PIRSF000699">
    <property type="entry name" value="PTS_IILac_III"/>
    <property type="match status" value="1"/>
</dbReference>
<dbReference type="Pfam" id="PF02255">
    <property type="entry name" value="PTS_IIA"/>
    <property type="match status" value="1"/>
</dbReference>
<evidence type="ECO:0000256" key="3">
    <source>
        <dbReference type="ARBA" id="ARBA00022679"/>
    </source>
</evidence>
<keyword evidence="3" id="KW-0808">Transferase</keyword>
<dbReference type="PANTHER" id="PTHR34382">
    <property type="entry name" value="PTS SYSTEM N,N'-DIACETYLCHITOBIOSE-SPECIFIC EIIA COMPONENT"/>
    <property type="match status" value="1"/>
</dbReference>
<organism evidence="6 7">
    <name type="scientific">Vibrio gallaecicus</name>
    <dbReference type="NCBI Taxonomy" id="552386"/>
    <lineage>
        <taxon>Bacteria</taxon>
        <taxon>Pseudomonadati</taxon>
        <taxon>Pseudomonadota</taxon>
        <taxon>Gammaproteobacteria</taxon>
        <taxon>Vibrionales</taxon>
        <taxon>Vibrionaceae</taxon>
        <taxon>Vibrio</taxon>
    </lineage>
</organism>
<dbReference type="EMBL" id="JBFRUW010000020">
    <property type="protein sequence ID" value="MFA0568100.1"/>
    <property type="molecule type" value="Genomic_DNA"/>
</dbReference>
<reference evidence="6 7" key="1">
    <citation type="journal article" date="2024" name="ISME J.">
        <title>Tailless and filamentous prophages are predominant in marine Vibrio.</title>
        <authorList>
            <person name="Steensen K."/>
            <person name="Seneca J."/>
            <person name="Bartlau N."/>
            <person name="Yu X.A."/>
            <person name="Hussain F.A."/>
            <person name="Polz M.F."/>
        </authorList>
    </citation>
    <scope>NUCLEOTIDE SEQUENCE [LARGE SCALE GENOMIC DNA]</scope>
    <source>
        <strain evidence="6 7">10N.222.51.A1</strain>
    </source>
</reference>
<dbReference type="PROSITE" id="PS51095">
    <property type="entry name" value="PTS_EIIA_TYPE_3"/>
    <property type="match status" value="1"/>
</dbReference>
<evidence type="ECO:0000313" key="7">
    <source>
        <dbReference type="Proteomes" id="UP001570417"/>
    </source>
</evidence>
<dbReference type="InterPro" id="IPR036542">
    <property type="entry name" value="PTS_IIA_lac/cel_sf"/>
</dbReference>
<dbReference type="Gene3D" id="1.20.58.80">
    <property type="entry name" value="Phosphotransferase system, lactose/cellobiose-type IIA subunit"/>
    <property type="match status" value="1"/>
</dbReference>
<sequence>MDQEQVVMEIIVNAGEARSLCFEALQQARKGEFDVARENIKRSRECINKAHLTQTKLIELDQGEGKVPMTLVMVHAQDHLMTTIVVQELATEMLEVHLKLDSQQREHDALVSKLQTADV</sequence>
<evidence type="ECO:0000256" key="1">
    <source>
        <dbReference type="ARBA" id="ARBA00022448"/>
    </source>
</evidence>
<dbReference type="PANTHER" id="PTHR34382:SF7">
    <property type="entry name" value="PTS SYSTEM N,N'-DIACETYLCHITOBIOSE-SPECIFIC EIIA COMPONENT"/>
    <property type="match status" value="1"/>
</dbReference>
<accession>A0ABV4N9L3</accession>
<dbReference type="RefSeq" id="WP_137372245.1">
    <property type="nucleotide sequence ID" value="NZ_AP025491.1"/>
</dbReference>
<keyword evidence="4" id="KW-0598">Phosphotransferase system</keyword>